<dbReference type="EMBL" id="OU893333">
    <property type="protein sequence ID" value="CAG9789138.1"/>
    <property type="molecule type" value="Genomic_DNA"/>
</dbReference>
<accession>A0A9N9WFV0</accession>
<reference evidence="2" key="2">
    <citation type="submission" date="2022-10" db="EMBL/GenBank/DDBJ databases">
        <authorList>
            <consortium name="ENA_rothamsted_submissions"/>
            <consortium name="culmorum"/>
            <person name="King R."/>
        </authorList>
    </citation>
    <scope>NUCLEOTIDE SEQUENCE</scope>
</reference>
<evidence type="ECO:0000313" key="3">
    <source>
        <dbReference type="Proteomes" id="UP001153714"/>
    </source>
</evidence>
<feature type="signal peptide" evidence="1">
    <location>
        <begin position="1"/>
        <end position="17"/>
    </location>
</feature>
<gene>
    <name evidence="2" type="ORF">DIATSA_LOCUS6895</name>
</gene>
<feature type="chain" id="PRO_5040107763" evidence="1">
    <location>
        <begin position="18"/>
        <end position="171"/>
    </location>
</feature>
<sequence length="171" mass="18030">MKTLLLVLATTVAVGHCVELTNYDISRNRLGTGPSNGFGIRDFLDFLLAGSYGQHYPSGPGYYPGGGYGGQYPGGQYPGGHYPSNPGVVGPPGAHPGCPLCDSSVYSYCSHKQAHDACCCDNPAYLPVSCRKSSCGFLYANSCQEYQLISNCCCVDLYKNNGVPTPLPVAA</sequence>
<reference evidence="2" key="1">
    <citation type="submission" date="2021-12" db="EMBL/GenBank/DDBJ databases">
        <authorList>
            <person name="King R."/>
        </authorList>
    </citation>
    <scope>NUCLEOTIDE SEQUENCE</scope>
</reference>
<protein>
    <submittedName>
        <fullName evidence="2">Uncharacterized protein</fullName>
    </submittedName>
</protein>
<dbReference type="Proteomes" id="UP001153714">
    <property type="component" value="Chromosome 2"/>
</dbReference>
<name>A0A9N9WFV0_9NEOP</name>
<proteinExistence type="predicted"/>
<evidence type="ECO:0000313" key="2">
    <source>
        <dbReference type="EMBL" id="CAG9789138.1"/>
    </source>
</evidence>
<keyword evidence="3" id="KW-1185">Reference proteome</keyword>
<evidence type="ECO:0000256" key="1">
    <source>
        <dbReference type="SAM" id="SignalP"/>
    </source>
</evidence>
<dbReference type="AlphaFoldDB" id="A0A9N9WFV0"/>
<organism evidence="2 3">
    <name type="scientific">Diatraea saccharalis</name>
    <name type="common">sugarcane borer</name>
    <dbReference type="NCBI Taxonomy" id="40085"/>
    <lineage>
        <taxon>Eukaryota</taxon>
        <taxon>Metazoa</taxon>
        <taxon>Ecdysozoa</taxon>
        <taxon>Arthropoda</taxon>
        <taxon>Hexapoda</taxon>
        <taxon>Insecta</taxon>
        <taxon>Pterygota</taxon>
        <taxon>Neoptera</taxon>
        <taxon>Endopterygota</taxon>
        <taxon>Lepidoptera</taxon>
        <taxon>Glossata</taxon>
        <taxon>Ditrysia</taxon>
        <taxon>Pyraloidea</taxon>
        <taxon>Crambidae</taxon>
        <taxon>Crambinae</taxon>
        <taxon>Diatraea</taxon>
    </lineage>
</organism>
<dbReference type="OrthoDB" id="8112830at2759"/>
<keyword evidence="1" id="KW-0732">Signal</keyword>